<dbReference type="GO" id="GO:0016787">
    <property type="term" value="F:hydrolase activity"/>
    <property type="evidence" value="ECO:0007669"/>
    <property type="project" value="UniProtKB-KW"/>
</dbReference>
<dbReference type="Proteomes" id="UP000718821">
    <property type="component" value="Unassembled WGS sequence"/>
</dbReference>
<sequence>MLLDASTTIDTVGRGSAVEAAAADLARDLMTVCAGVAPDTAAAAPLPRRSDGAMDDAVAPAGAIGRIELKDTPGLGAEMFRITADARSSTLTVEAGDELGFVHGLYHISRELLGVPDFWFWMDWTPEQTGPVEIPDDYRYESRPYAVAERGWFVNDEILLMDWQLGNDPDLPWQMVFEALLRCGGNMVIPGTGNNAARHARAASARGLAIAQHHAEPLGARPFSSAYPDLDPSWDRHRDLFEGLWRESIEAHRGQHVIWNVGFRGQGDAPFWNSDPSYDTDAKRGALISEIIRIQRRMVTDADPTARCCAYLYGETLELYRKGVLDIPDDVIKVWSDNGYGRMVTRRQDNHDPRIDAMPNPADHGAQGIYYHASFYDLQAATHVTTLPSDPAHVTAELGQVLRRGGDAFWVINSSNVKPHVYYLDLIARLWREGETAPAGADGAPASGVTATAASSPAEAPGDDPYLSAAGLAEAQTAVDRHLTDYTAAYYGPEKADAAAAAESHRAYFHAATHYGRHWDNAAGDQYFNHCPRILANQFIRDHTGATPAEGLAWAAPTAHDLTGQIDAVDHVAETAAEAYGTLADRNTAAAVAMRPHARRLFDDSIAMHAQVLARCAQGTHLACVALRDGLREDWQHAFWRAGLARREFRRARAAMLGRGHGRWHGFYHNEGFADIEQSAWTMSQLMGFLRQMGDGPVCYQWQRDFIYSKEERKVTTLLTLEKHLDDDELFEAMLVTWEDTVA</sequence>
<dbReference type="PANTHER" id="PTHR37842">
    <property type="match status" value="1"/>
</dbReference>
<protein>
    <submittedName>
        <fullName evidence="3">Glycosyl hydrolase 115 family protein</fullName>
    </submittedName>
</protein>
<reference evidence="3" key="1">
    <citation type="submission" date="2020-08" db="EMBL/GenBank/DDBJ databases">
        <authorList>
            <person name="Cejkova D."/>
            <person name="Kubasova T."/>
            <person name="Jahodarova E."/>
            <person name="Rychlik I."/>
        </authorList>
    </citation>
    <scope>NUCLEOTIDE SEQUENCE</scope>
    <source>
        <strain evidence="3">An836</strain>
    </source>
</reference>
<name>A0A938WXZ1_9BIFI</name>
<feature type="compositionally biased region" description="Low complexity" evidence="2">
    <location>
        <begin position="437"/>
        <end position="460"/>
    </location>
</feature>
<reference evidence="3" key="2">
    <citation type="journal article" date="2021" name="Sci. Rep.">
        <title>The distribution of antibiotic resistance genes in chicken gut microbiota commensals.</title>
        <authorList>
            <person name="Juricova H."/>
            <person name="Matiasovicova J."/>
            <person name="Kubasova T."/>
            <person name="Cejkova D."/>
            <person name="Rychlik I."/>
        </authorList>
    </citation>
    <scope>NUCLEOTIDE SEQUENCE</scope>
    <source>
        <strain evidence="3">An836</strain>
    </source>
</reference>
<organism evidence="3 4">
    <name type="scientific">Bifidobacterium pullorum subsp. saeculare</name>
    <dbReference type="NCBI Taxonomy" id="78257"/>
    <lineage>
        <taxon>Bacteria</taxon>
        <taxon>Bacillati</taxon>
        <taxon>Actinomycetota</taxon>
        <taxon>Actinomycetes</taxon>
        <taxon>Bifidobacteriales</taxon>
        <taxon>Bifidobacteriaceae</taxon>
        <taxon>Bifidobacterium</taxon>
    </lineage>
</organism>
<keyword evidence="1 3" id="KW-0378">Hydrolase</keyword>
<dbReference type="InterPro" id="IPR031924">
    <property type="entry name" value="GH115"/>
</dbReference>
<evidence type="ECO:0000313" key="3">
    <source>
        <dbReference type="EMBL" id="MBM6699961.1"/>
    </source>
</evidence>
<dbReference type="GO" id="GO:0005975">
    <property type="term" value="P:carbohydrate metabolic process"/>
    <property type="evidence" value="ECO:0007669"/>
    <property type="project" value="UniProtKB-ARBA"/>
</dbReference>
<dbReference type="AlphaFoldDB" id="A0A938WXZ1"/>
<dbReference type="RefSeq" id="WP_204469127.1">
    <property type="nucleotide sequence ID" value="NZ_JACLYU010000011.1"/>
</dbReference>
<dbReference type="InterPro" id="IPR042301">
    <property type="entry name" value="GH115_sf"/>
</dbReference>
<evidence type="ECO:0000313" key="4">
    <source>
        <dbReference type="Proteomes" id="UP000718821"/>
    </source>
</evidence>
<dbReference type="PANTHER" id="PTHR37842:SF2">
    <property type="entry name" value="GYLCOSYL HYDROLASE 115 C-TERMINAL DOMAIN-CONTAINING PROTEIN"/>
    <property type="match status" value="1"/>
</dbReference>
<dbReference type="Gene3D" id="3.20.20.520">
    <property type="entry name" value="Glycosyl hydrolase family 115"/>
    <property type="match status" value="1"/>
</dbReference>
<proteinExistence type="predicted"/>
<dbReference type="Gene3D" id="3.30.379.10">
    <property type="entry name" value="Chitobiase/beta-hexosaminidase domain 2-like"/>
    <property type="match status" value="1"/>
</dbReference>
<feature type="region of interest" description="Disordered" evidence="2">
    <location>
        <begin position="437"/>
        <end position="466"/>
    </location>
</feature>
<dbReference type="Pfam" id="PF15979">
    <property type="entry name" value="Glyco_hydro_115"/>
    <property type="match status" value="1"/>
</dbReference>
<evidence type="ECO:0000256" key="1">
    <source>
        <dbReference type="ARBA" id="ARBA00022801"/>
    </source>
</evidence>
<dbReference type="EMBL" id="JACLYU010000011">
    <property type="protein sequence ID" value="MBM6699961.1"/>
    <property type="molecule type" value="Genomic_DNA"/>
</dbReference>
<comment type="caution">
    <text evidence="3">The sequence shown here is derived from an EMBL/GenBank/DDBJ whole genome shotgun (WGS) entry which is preliminary data.</text>
</comment>
<dbReference type="InterPro" id="IPR029018">
    <property type="entry name" value="Hex-like_dom2"/>
</dbReference>
<accession>A0A938WXZ1</accession>
<gene>
    <name evidence="3" type="ORF">H7U32_06505</name>
</gene>
<keyword evidence="4" id="KW-1185">Reference proteome</keyword>
<evidence type="ECO:0000256" key="2">
    <source>
        <dbReference type="SAM" id="MobiDB-lite"/>
    </source>
</evidence>